<dbReference type="SMART" id="SM00028">
    <property type="entry name" value="TPR"/>
    <property type="match status" value="4"/>
</dbReference>
<dbReference type="PROSITE" id="PS50005">
    <property type="entry name" value="TPR"/>
    <property type="match status" value="2"/>
</dbReference>
<dbReference type="Pfam" id="PF13374">
    <property type="entry name" value="TPR_10"/>
    <property type="match status" value="1"/>
</dbReference>
<organism evidence="2 3">
    <name type="scientific">Limnoraphis robusta CCNP1315</name>
    <dbReference type="NCBI Taxonomy" id="3110306"/>
    <lineage>
        <taxon>Bacteria</taxon>
        <taxon>Bacillati</taxon>
        <taxon>Cyanobacteriota</taxon>
        <taxon>Cyanophyceae</taxon>
        <taxon>Oscillatoriophycideae</taxon>
        <taxon>Oscillatoriales</taxon>
        <taxon>Sirenicapillariaceae</taxon>
        <taxon>Limnoraphis</taxon>
    </lineage>
</organism>
<dbReference type="PANTHER" id="PTHR10098">
    <property type="entry name" value="RAPSYN-RELATED"/>
    <property type="match status" value="1"/>
</dbReference>
<proteinExistence type="predicted"/>
<comment type="caution">
    <text evidence="2">The sequence shown here is derived from an EMBL/GenBank/DDBJ whole genome shotgun (WGS) entry which is preliminary data.</text>
</comment>
<dbReference type="InterPro" id="IPR019734">
    <property type="entry name" value="TPR_rpt"/>
</dbReference>
<dbReference type="Proteomes" id="UP001301728">
    <property type="component" value="Unassembled WGS sequence"/>
</dbReference>
<feature type="repeat" description="TPR" evidence="1">
    <location>
        <begin position="133"/>
        <end position="166"/>
    </location>
</feature>
<dbReference type="PANTHER" id="PTHR10098:SF108">
    <property type="entry name" value="TETRATRICOPEPTIDE REPEAT PROTEIN 28"/>
    <property type="match status" value="1"/>
</dbReference>
<evidence type="ECO:0000256" key="1">
    <source>
        <dbReference type="PROSITE-ProRule" id="PRU00339"/>
    </source>
</evidence>
<protein>
    <submittedName>
        <fullName evidence="2">Tetratricopeptide repeat protein</fullName>
    </submittedName>
</protein>
<dbReference type="Pfam" id="PF13424">
    <property type="entry name" value="TPR_12"/>
    <property type="match status" value="1"/>
</dbReference>
<gene>
    <name evidence="2" type="ORF">VB854_22990</name>
</gene>
<sequence>MSYLKHQSLLTASILLTLLFPLINIKSAYSFHNPTLFAQTQTDQQSKADELVLQGGQQVMAKKYQEAQESYQKALELYRQMGNRKSEAGTLVNLAFVYGHLNQHQKALELHHQALSIVQKMDDKNQEVEVQQAVIFMGIGDSYKALGQEQQAIEAYQQALPILSQIGDQFSQIGDLFSQIGYLNVKARILRNLGEIYVANNQPTEAIQYLEQSVQASETLRSGINGWKMTAESEQDYLQVVSKTYRTLAQLLKANGQNARAEEILKLLEIQHSSEE</sequence>
<name>A0ABU5U4H2_9CYAN</name>
<feature type="repeat" description="TPR" evidence="1">
    <location>
        <begin position="187"/>
        <end position="220"/>
    </location>
</feature>
<evidence type="ECO:0000313" key="2">
    <source>
        <dbReference type="EMBL" id="MEA5521811.1"/>
    </source>
</evidence>
<keyword evidence="3" id="KW-1185">Reference proteome</keyword>
<dbReference type="SUPFAM" id="SSF48452">
    <property type="entry name" value="TPR-like"/>
    <property type="match status" value="1"/>
</dbReference>
<keyword evidence="1" id="KW-0802">TPR repeat</keyword>
<dbReference type="RefSeq" id="WP_323220906.1">
    <property type="nucleotide sequence ID" value="NZ_JAYGHT010000139.1"/>
</dbReference>
<accession>A0ABU5U4H2</accession>
<reference evidence="2 3" key="1">
    <citation type="submission" date="2023-12" db="EMBL/GenBank/DDBJ databases">
        <title>Baltic Sea Cyanobacteria.</title>
        <authorList>
            <person name="Delbaje E."/>
            <person name="Fewer D.P."/>
            <person name="Shishido T.K."/>
        </authorList>
    </citation>
    <scope>NUCLEOTIDE SEQUENCE [LARGE SCALE GENOMIC DNA]</scope>
    <source>
        <strain evidence="2 3">CCNP 1315</strain>
    </source>
</reference>
<dbReference type="InterPro" id="IPR011990">
    <property type="entry name" value="TPR-like_helical_dom_sf"/>
</dbReference>
<dbReference type="Pfam" id="PF13181">
    <property type="entry name" value="TPR_8"/>
    <property type="match status" value="1"/>
</dbReference>
<evidence type="ECO:0000313" key="3">
    <source>
        <dbReference type="Proteomes" id="UP001301728"/>
    </source>
</evidence>
<dbReference type="EMBL" id="JAYGHT010000139">
    <property type="protein sequence ID" value="MEA5521811.1"/>
    <property type="molecule type" value="Genomic_DNA"/>
</dbReference>
<dbReference type="Gene3D" id="1.25.40.10">
    <property type="entry name" value="Tetratricopeptide repeat domain"/>
    <property type="match status" value="2"/>
</dbReference>